<evidence type="ECO:0000313" key="3">
    <source>
        <dbReference type="EnsemblProtists" id="EOD13016"/>
    </source>
</evidence>
<dbReference type="eggNOG" id="ENOG502S8YR">
    <property type="taxonomic scope" value="Eukaryota"/>
</dbReference>
<feature type="transmembrane region" description="Helical" evidence="2">
    <location>
        <begin position="61"/>
        <end position="88"/>
    </location>
</feature>
<protein>
    <recommendedName>
        <fullName evidence="5">Altered inheritance of mitochondria protein 24, mitochondrial</fullName>
    </recommendedName>
</protein>
<keyword evidence="2" id="KW-1133">Transmembrane helix</keyword>
<reference evidence="3" key="2">
    <citation type="submission" date="2024-10" db="UniProtKB">
        <authorList>
            <consortium name="EnsemblProtists"/>
        </authorList>
    </citation>
    <scope>IDENTIFICATION</scope>
</reference>
<proteinExistence type="predicted"/>
<evidence type="ECO:0000256" key="2">
    <source>
        <dbReference type="SAM" id="Phobius"/>
    </source>
</evidence>
<dbReference type="KEGG" id="ehx:EMIHUDRAFT_124507"/>
<keyword evidence="4" id="KW-1185">Reference proteome</keyword>
<organism evidence="3 4">
    <name type="scientific">Emiliania huxleyi (strain CCMP1516)</name>
    <dbReference type="NCBI Taxonomy" id="280463"/>
    <lineage>
        <taxon>Eukaryota</taxon>
        <taxon>Haptista</taxon>
        <taxon>Haptophyta</taxon>
        <taxon>Prymnesiophyceae</taxon>
        <taxon>Isochrysidales</taxon>
        <taxon>Noelaerhabdaceae</taxon>
        <taxon>Emiliania</taxon>
    </lineage>
</organism>
<evidence type="ECO:0008006" key="5">
    <source>
        <dbReference type="Google" id="ProtNLM"/>
    </source>
</evidence>
<dbReference type="InterPro" id="IPR013320">
    <property type="entry name" value="ConA-like_dom_sf"/>
</dbReference>
<dbReference type="RefSeq" id="XP_005765445.1">
    <property type="nucleotide sequence ID" value="XM_005765388.1"/>
</dbReference>
<keyword evidence="2" id="KW-0472">Membrane</keyword>
<feature type="compositionally biased region" description="Pro residues" evidence="1">
    <location>
        <begin position="240"/>
        <end position="255"/>
    </location>
</feature>
<dbReference type="Proteomes" id="UP000013827">
    <property type="component" value="Unassembled WGS sequence"/>
</dbReference>
<dbReference type="HOGENOM" id="CLU_705146_0_0_1"/>
<dbReference type="Gene3D" id="2.60.120.200">
    <property type="match status" value="1"/>
</dbReference>
<dbReference type="SUPFAM" id="SSF49899">
    <property type="entry name" value="Concanavalin A-like lectins/glucanases"/>
    <property type="match status" value="1"/>
</dbReference>
<feature type="transmembrane region" description="Helical" evidence="2">
    <location>
        <begin position="16"/>
        <end position="34"/>
    </location>
</feature>
<feature type="region of interest" description="Disordered" evidence="1">
    <location>
        <begin position="234"/>
        <end position="257"/>
    </location>
</feature>
<sequence>AEINTAETNTAGSSPLLIGALMGCLGFSVVALSWSGSSASKTGPDKVDGQKRSRRAKENEVMALTGSTQIFFFFFYFVAMVGLCGVAYEALNTRGRGAMSGLLPVNSIVPDSCAADAAWQARRLVETGLVGAGALRLGRVASLEPSAAQLRVAAAALLVGRAAASSPSPTPLLPYNNETGWLTLWSRTGDQGNEWRDAAVALPASATQDRFNSRTGSGYRSDMALNDVSFSQLAPSASPQLPPLTPPPPLSPPPTYAASTFTELRGAVNNQTGRPGALVVELPEGARLEWAVCSQLRVHVAHMTLRSVGAGATLDARGCSRHFDVAFGGTLELERVHLINGGAQASGGAVKVRHGGTLIATESSVEDSSVVSLDGAAYGGAIDASNEMAIDK</sequence>
<name>A0A0D3IP31_EMIH1</name>
<evidence type="ECO:0000256" key="1">
    <source>
        <dbReference type="SAM" id="MobiDB-lite"/>
    </source>
</evidence>
<dbReference type="GeneID" id="17259167"/>
<dbReference type="EnsemblProtists" id="EOD13016">
    <property type="protein sequence ID" value="EOD13016"/>
    <property type="gene ID" value="EMIHUDRAFT_124507"/>
</dbReference>
<dbReference type="PaxDb" id="2903-EOD13016"/>
<dbReference type="AlphaFoldDB" id="A0A0D3IP31"/>
<evidence type="ECO:0000313" key="4">
    <source>
        <dbReference type="Proteomes" id="UP000013827"/>
    </source>
</evidence>
<accession>A0A0D3IP31</accession>
<reference evidence="4" key="1">
    <citation type="journal article" date="2013" name="Nature">
        <title>Pan genome of the phytoplankton Emiliania underpins its global distribution.</title>
        <authorList>
            <person name="Read B.A."/>
            <person name="Kegel J."/>
            <person name="Klute M.J."/>
            <person name="Kuo A."/>
            <person name="Lefebvre S.C."/>
            <person name="Maumus F."/>
            <person name="Mayer C."/>
            <person name="Miller J."/>
            <person name="Monier A."/>
            <person name="Salamov A."/>
            <person name="Young J."/>
            <person name="Aguilar M."/>
            <person name="Claverie J.M."/>
            <person name="Frickenhaus S."/>
            <person name="Gonzalez K."/>
            <person name="Herman E.K."/>
            <person name="Lin Y.C."/>
            <person name="Napier J."/>
            <person name="Ogata H."/>
            <person name="Sarno A.F."/>
            <person name="Shmutz J."/>
            <person name="Schroeder D."/>
            <person name="de Vargas C."/>
            <person name="Verret F."/>
            <person name="von Dassow P."/>
            <person name="Valentin K."/>
            <person name="Van de Peer Y."/>
            <person name="Wheeler G."/>
            <person name="Dacks J.B."/>
            <person name="Delwiche C.F."/>
            <person name="Dyhrman S.T."/>
            <person name="Glockner G."/>
            <person name="John U."/>
            <person name="Richards T."/>
            <person name="Worden A.Z."/>
            <person name="Zhang X."/>
            <person name="Grigoriev I.V."/>
            <person name="Allen A.E."/>
            <person name="Bidle K."/>
            <person name="Borodovsky M."/>
            <person name="Bowler C."/>
            <person name="Brownlee C."/>
            <person name="Cock J.M."/>
            <person name="Elias M."/>
            <person name="Gladyshev V.N."/>
            <person name="Groth M."/>
            <person name="Guda C."/>
            <person name="Hadaegh A."/>
            <person name="Iglesias-Rodriguez M.D."/>
            <person name="Jenkins J."/>
            <person name="Jones B.M."/>
            <person name="Lawson T."/>
            <person name="Leese F."/>
            <person name="Lindquist E."/>
            <person name="Lobanov A."/>
            <person name="Lomsadze A."/>
            <person name="Malik S.B."/>
            <person name="Marsh M.E."/>
            <person name="Mackinder L."/>
            <person name="Mock T."/>
            <person name="Mueller-Roeber B."/>
            <person name="Pagarete A."/>
            <person name="Parker M."/>
            <person name="Probert I."/>
            <person name="Quesneville H."/>
            <person name="Raines C."/>
            <person name="Rensing S.A."/>
            <person name="Riano-Pachon D.M."/>
            <person name="Richier S."/>
            <person name="Rokitta S."/>
            <person name="Shiraiwa Y."/>
            <person name="Soanes D.M."/>
            <person name="van der Giezen M."/>
            <person name="Wahlund T.M."/>
            <person name="Williams B."/>
            <person name="Wilson W."/>
            <person name="Wolfe G."/>
            <person name="Wurch L.L."/>
        </authorList>
    </citation>
    <scope>NUCLEOTIDE SEQUENCE</scope>
</reference>
<keyword evidence="2" id="KW-0812">Transmembrane</keyword>